<evidence type="ECO:0000313" key="13">
    <source>
        <dbReference type="EMBL" id="ABG99580.1"/>
    </source>
</evidence>
<dbReference type="PANTHER" id="PTHR48041">
    <property type="entry name" value="ABC TRANSPORTER G FAMILY MEMBER 28"/>
    <property type="match status" value="1"/>
</dbReference>
<dbReference type="HOGENOM" id="CLU_012042_1_1_11"/>
<dbReference type="PANTHER" id="PTHR48041:SF139">
    <property type="entry name" value="PROTEIN SCARLET"/>
    <property type="match status" value="1"/>
</dbReference>
<protein>
    <submittedName>
        <fullName evidence="13">Probable ABC transporter, ATP-binding protein</fullName>
    </submittedName>
</protein>
<keyword evidence="7 10" id="KW-1133">Transmembrane helix</keyword>
<sequence>MTVRAGTCAPGCETAGGGHRRVTDWNMIWCMNKPGVHAITVRIHGVDRIFDSGEPVTIGRAPEVGLTVDSPWVSRVHAELSWQGGWVFTDRRSTNGVFIDGRRVVQPVRVDEQVQLRLGDPATGPLVVLTPHRSRRERSPTPAHTPTPVVHKTVMASTTQRPPVRHRPSTAPISAPTRIPPAGLTIGRTGENQIVVDDVLASRRHARLVRIGEGLGIEDLGSVNGTFVNGARTRRTVLCEGDIVTIGKVDLVVAGGSVRHRQRAPAETGLSLHGVEFVVEGTKQLLVDVSMGAGPGSLTAMIGPSGAGKSTLARVIAGSASPSRGAVTFEGRNLHAEYPALRTRIGLVPQEDVLHRQLTVRQALRYAAELRLPPDTTAADRDRVIAGVLAELALTEHADTRVDRLSGGQRKRASVALELLTGPSLLILDEPTSGLDPALDRQVMAMLRQLADAGRVVVVVTHSVTHLDMCDQVLLLAPGGKTAYCGHPAGVGAALGSSDWAEIFTRVSADPDGVFAAYRAREARGSRRPAPAPPRVGPPGRPAHTSTGRQISTVARRQLRLILADRGYLTFLVVLPFVLGALSLVVPGEAGFGMAGPGAPTEPAQVMVLLILGACFMGSALSVRDLVGERTIYHRERAVGLLPAAYLFAKSIVFGLAALVQSIVLVGIVVAGKGAPGSGAVIPPGSVELLVDIALTACCCVMVGLLLSALARSSDQVMPLLVVTVMAQLVMCGGLIPVTDRAVLDQLSWLFPARWGFAAGASTVDLRAHVATVQPDELWQHTSEIWLLDVAILVVLGAALGFATLRHLRLKS</sequence>
<dbReference type="GO" id="GO:0016887">
    <property type="term" value="F:ATP hydrolysis activity"/>
    <property type="evidence" value="ECO:0007669"/>
    <property type="project" value="InterPro"/>
</dbReference>
<dbReference type="Gene3D" id="3.40.50.300">
    <property type="entry name" value="P-loop containing nucleotide triphosphate hydrolases"/>
    <property type="match status" value="1"/>
</dbReference>
<feature type="domain" description="ABC transporter" evidence="12">
    <location>
        <begin position="270"/>
        <end position="503"/>
    </location>
</feature>
<gene>
    <name evidence="13" type="ordered locus">RHA1_ro08536</name>
</gene>
<dbReference type="Pfam" id="PF00498">
    <property type="entry name" value="FHA"/>
    <property type="match status" value="2"/>
</dbReference>
<feature type="domain" description="FHA" evidence="11">
    <location>
        <begin position="56"/>
        <end position="104"/>
    </location>
</feature>
<keyword evidence="8 10" id="KW-0472">Membrane</keyword>
<evidence type="ECO:0000256" key="1">
    <source>
        <dbReference type="ARBA" id="ARBA00004141"/>
    </source>
</evidence>
<keyword evidence="5" id="KW-0547">Nucleotide-binding</keyword>
<dbReference type="InterPro" id="IPR013525">
    <property type="entry name" value="ABC2_TM"/>
</dbReference>
<evidence type="ECO:0000256" key="6">
    <source>
        <dbReference type="ARBA" id="ARBA00022840"/>
    </source>
</evidence>
<dbReference type="InterPro" id="IPR050352">
    <property type="entry name" value="ABCG_transporters"/>
</dbReference>
<dbReference type="GO" id="GO:0140359">
    <property type="term" value="F:ABC-type transporter activity"/>
    <property type="evidence" value="ECO:0007669"/>
    <property type="project" value="InterPro"/>
</dbReference>
<feature type="transmembrane region" description="Helical" evidence="10">
    <location>
        <begin position="785"/>
        <end position="805"/>
    </location>
</feature>
<dbReference type="SMART" id="SM00382">
    <property type="entry name" value="AAA"/>
    <property type="match status" value="1"/>
</dbReference>
<dbReference type="Pfam" id="PF01061">
    <property type="entry name" value="ABC2_membrane"/>
    <property type="match status" value="1"/>
</dbReference>
<evidence type="ECO:0000259" key="11">
    <source>
        <dbReference type="PROSITE" id="PS50006"/>
    </source>
</evidence>
<evidence type="ECO:0000256" key="7">
    <source>
        <dbReference type="ARBA" id="ARBA00022989"/>
    </source>
</evidence>
<dbReference type="KEGG" id="rha:RHA1_ro08536"/>
<dbReference type="InterPro" id="IPR003439">
    <property type="entry name" value="ABC_transporter-like_ATP-bd"/>
</dbReference>
<keyword evidence="4 10" id="KW-0812">Transmembrane</keyword>
<dbReference type="InterPro" id="IPR008984">
    <property type="entry name" value="SMAD_FHA_dom_sf"/>
</dbReference>
<evidence type="ECO:0000256" key="9">
    <source>
        <dbReference type="SAM" id="MobiDB-lite"/>
    </source>
</evidence>
<dbReference type="InterPro" id="IPR027417">
    <property type="entry name" value="P-loop_NTPase"/>
</dbReference>
<dbReference type="InterPro" id="IPR017871">
    <property type="entry name" value="ABC_transporter-like_CS"/>
</dbReference>
<proteinExistence type="predicted"/>
<reference evidence="14" key="1">
    <citation type="journal article" date="2006" name="Proc. Natl. Acad. Sci. U.S.A.">
        <title>The complete genome of Rhodococcus sp. RHA1 provides insights into a catabolic powerhouse.</title>
        <authorList>
            <person name="McLeod M.P."/>
            <person name="Warren R.L."/>
            <person name="Hsiao W.W.L."/>
            <person name="Araki N."/>
            <person name="Myhre M."/>
            <person name="Fernandes C."/>
            <person name="Miyazawa D."/>
            <person name="Wong W."/>
            <person name="Lillquist A.L."/>
            <person name="Wang D."/>
            <person name="Dosanjh M."/>
            <person name="Hara H."/>
            <person name="Petrescu A."/>
            <person name="Morin R.D."/>
            <person name="Yang G."/>
            <person name="Stott J.M."/>
            <person name="Schein J.E."/>
            <person name="Shin H."/>
            <person name="Smailus D."/>
            <person name="Siddiqui A.S."/>
            <person name="Marra M.A."/>
            <person name="Jones S.J.M."/>
            <person name="Holt R."/>
            <person name="Brinkman F.S.L."/>
            <person name="Miyauchi K."/>
            <person name="Fukuda M."/>
            <person name="Davies J.E."/>
            <person name="Mohn W.W."/>
            <person name="Eltis L.D."/>
        </authorList>
    </citation>
    <scope>NUCLEOTIDE SEQUENCE [LARGE SCALE GENOMIC DNA]</scope>
    <source>
        <strain evidence="14">RHA1</strain>
    </source>
</reference>
<dbReference type="Proteomes" id="UP000008710">
    <property type="component" value="Plasmid pRHL1"/>
</dbReference>
<dbReference type="SMART" id="SM00240">
    <property type="entry name" value="FHA"/>
    <property type="match status" value="2"/>
</dbReference>
<feature type="domain" description="FHA" evidence="11">
    <location>
        <begin position="184"/>
        <end position="233"/>
    </location>
</feature>
<feature type="transmembrane region" description="Helical" evidence="10">
    <location>
        <begin position="717"/>
        <end position="738"/>
    </location>
</feature>
<keyword evidence="3" id="KW-0597">Phosphoprotein</keyword>
<geneLocation type="plasmid" evidence="13 14">
    <name>pRHL1</name>
</geneLocation>
<dbReference type="PROSITE" id="PS50006">
    <property type="entry name" value="FHA_DOMAIN"/>
    <property type="match status" value="2"/>
</dbReference>
<keyword evidence="6 13" id="KW-0067">ATP-binding</keyword>
<evidence type="ECO:0000313" key="14">
    <source>
        <dbReference type="Proteomes" id="UP000008710"/>
    </source>
</evidence>
<dbReference type="Pfam" id="PF00005">
    <property type="entry name" value="ABC_tran"/>
    <property type="match status" value="1"/>
</dbReference>
<dbReference type="PROSITE" id="PS50893">
    <property type="entry name" value="ABC_TRANSPORTER_2"/>
    <property type="match status" value="1"/>
</dbReference>
<feature type="transmembrane region" description="Helical" evidence="10">
    <location>
        <begin position="606"/>
        <end position="623"/>
    </location>
</feature>
<evidence type="ECO:0000256" key="4">
    <source>
        <dbReference type="ARBA" id="ARBA00022692"/>
    </source>
</evidence>
<dbReference type="PROSITE" id="PS00211">
    <property type="entry name" value="ABC_TRANSPORTER_1"/>
    <property type="match status" value="1"/>
</dbReference>
<comment type="subcellular location">
    <subcellularLocation>
        <location evidence="1">Membrane</location>
        <topology evidence="1">Multi-pass membrane protein</topology>
    </subcellularLocation>
</comment>
<keyword evidence="2" id="KW-0813">Transport</keyword>
<evidence type="ECO:0000256" key="3">
    <source>
        <dbReference type="ARBA" id="ARBA00022553"/>
    </source>
</evidence>
<evidence type="ECO:0000256" key="10">
    <source>
        <dbReference type="SAM" id="Phobius"/>
    </source>
</evidence>
<dbReference type="SUPFAM" id="SSF52540">
    <property type="entry name" value="P-loop containing nucleoside triphosphate hydrolases"/>
    <property type="match status" value="1"/>
</dbReference>
<name>Q0RYQ6_RHOJR</name>
<dbReference type="FunFam" id="3.40.50.300:FF:000474">
    <property type="entry name" value="Putative ABC transporter ATP-binding subunit"/>
    <property type="match status" value="1"/>
</dbReference>
<dbReference type="InterPro" id="IPR003593">
    <property type="entry name" value="AAA+_ATPase"/>
</dbReference>
<evidence type="ECO:0000256" key="5">
    <source>
        <dbReference type="ARBA" id="ARBA00022741"/>
    </source>
</evidence>
<dbReference type="GO" id="GO:0005524">
    <property type="term" value="F:ATP binding"/>
    <property type="evidence" value="ECO:0007669"/>
    <property type="project" value="UniProtKB-KW"/>
</dbReference>
<feature type="transmembrane region" description="Helical" evidence="10">
    <location>
        <begin position="644"/>
        <end position="669"/>
    </location>
</feature>
<evidence type="ECO:0000256" key="2">
    <source>
        <dbReference type="ARBA" id="ARBA00022448"/>
    </source>
</evidence>
<dbReference type="CDD" id="cd00060">
    <property type="entry name" value="FHA"/>
    <property type="match status" value="1"/>
</dbReference>
<evidence type="ECO:0000256" key="8">
    <source>
        <dbReference type="ARBA" id="ARBA00023136"/>
    </source>
</evidence>
<feature type="region of interest" description="Disordered" evidence="9">
    <location>
        <begin position="156"/>
        <end position="186"/>
    </location>
</feature>
<evidence type="ECO:0000259" key="12">
    <source>
        <dbReference type="PROSITE" id="PS50893"/>
    </source>
</evidence>
<organism evidence="13 14">
    <name type="scientific">Rhodococcus jostii (strain RHA1)</name>
    <dbReference type="NCBI Taxonomy" id="101510"/>
    <lineage>
        <taxon>Bacteria</taxon>
        <taxon>Bacillati</taxon>
        <taxon>Actinomycetota</taxon>
        <taxon>Actinomycetes</taxon>
        <taxon>Mycobacteriales</taxon>
        <taxon>Nocardiaceae</taxon>
        <taxon>Rhodococcus</taxon>
    </lineage>
</organism>
<dbReference type="AlphaFoldDB" id="Q0RYQ6"/>
<feature type="transmembrane region" description="Helical" evidence="10">
    <location>
        <begin position="567"/>
        <end position="586"/>
    </location>
</feature>
<dbReference type="Gene3D" id="2.60.200.20">
    <property type="match status" value="2"/>
</dbReference>
<dbReference type="GO" id="GO:0016020">
    <property type="term" value="C:membrane"/>
    <property type="evidence" value="ECO:0007669"/>
    <property type="project" value="UniProtKB-SubCell"/>
</dbReference>
<dbReference type="InterPro" id="IPR000253">
    <property type="entry name" value="FHA_dom"/>
</dbReference>
<feature type="transmembrane region" description="Helical" evidence="10">
    <location>
        <begin position="689"/>
        <end position="710"/>
    </location>
</feature>
<feature type="region of interest" description="Disordered" evidence="9">
    <location>
        <begin position="522"/>
        <end position="549"/>
    </location>
</feature>
<feature type="compositionally biased region" description="Pro residues" evidence="9">
    <location>
        <begin position="530"/>
        <end position="541"/>
    </location>
</feature>
<dbReference type="EMBL" id="CP000432">
    <property type="protein sequence ID" value="ABG99580.1"/>
    <property type="molecule type" value="Genomic_DNA"/>
</dbReference>
<accession>Q0RYQ6</accession>
<dbReference type="SUPFAM" id="SSF49879">
    <property type="entry name" value="SMAD/FHA domain"/>
    <property type="match status" value="2"/>
</dbReference>
<keyword evidence="13" id="KW-0614">Plasmid</keyword>